<keyword evidence="12" id="KW-1015">Disulfide bond</keyword>
<dbReference type="AlphaFoldDB" id="A0A4X2KH28"/>
<dbReference type="GO" id="GO:0098609">
    <property type="term" value="P:cell-cell adhesion"/>
    <property type="evidence" value="ECO:0007669"/>
    <property type="project" value="TreeGrafter"/>
</dbReference>
<gene>
    <name evidence="20" type="primary">ITGA2B</name>
</gene>
<feature type="repeat" description="FG-GAP" evidence="15">
    <location>
        <begin position="435"/>
        <end position="496"/>
    </location>
</feature>
<dbReference type="Pfam" id="PF08441">
    <property type="entry name" value="Integrin_A_Ig_1"/>
    <property type="match status" value="1"/>
</dbReference>
<evidence type="ECO:0000256" key="3">
    <source>
        <dbReference type="ARBA" id="ARBA00022692"/>
    </source>
</evidence>
<dbReference type="PRINTS" id="PR01185">
    <property type="entry name" value="INTEGRINA"/>
</dbReference>
<feature type="repeat" description="FG-GAP" evidence="15">
    <location>
        <begin position="33"/>
        <end position="96"/>
    </location>
</feature>
<dbReference type="InterPro" id="IPR018184">
    <property type="entry name" value="Integrin_alpha_C_CS"/>
</dbReference>
<reference evidence="21" key="1">
    <citation type="submission" date="2018-12" db="EMBL/GenBank/DDBJ databases">
        <authorList>
            <person name="Yazar S."/>
        </authorList>
    </citation>
    <scope>NUCLEOTIDE SEQUENCE [LARGE SCALE GENOMIC DNA]</scope>
</reference>
<dbReference type="GeneTree" id="ENSGT00940000160724"/>
<dbReference type="FunFam" id="2.60.40.1460:FF:000001">
    <property type="entry name" value="Integrin, alpha V"/>
    <property type="match status" value="1"/>
</dbReference>
<dbReference type="GO" id="GO:0070062">
    <property type="term" value="C:extracellular exosome"/>
    <property type="evidence" value="ECO:0007669"/>
    <property type="project" value="Ensembl"/>
</dbReference>
<comment type="similarity">
    <text evidence="2 16">Belongs to the integrin alpha chain family.</text>
</comment>
<proteinExistence type="inferred from homology"/>
<evidence type="ECO:0000256" key="7">
    <source>
        <dbReference type="ARBA" id="ARBA00022837"/>
    </source>
</evidence>
<reference evidence="20" key="2">
    <citation type="submission" date="2025-08" db="UniProtKB">
        <authorList>
            <consortium name="Ensembl"/>
        </authorList>
    </citation>
    <scope>IDENTIFICATION</scope>
</reference>
<dbReference type="SMART" id="SM00191">
    <property type="entry name" value="Int_alpha"/>
    <property type="match status" value="5"/>
</dbReference>
<evidence type="ECO:0000256" key="2">
    <source>
        <dbReference type="ARBA" id="ARBA00008054"/>
    </source>
</evidence>
<dbReference type="InterPro" id="IPR013517">
    <property type="entry name" value="FG-GAP"/>
</dbReference>
<evidence type="ECO:0000256" key="14">
    <source>
        <dbReference type="ARBA" id="ARBA00023180"/>
    </source>
</evidence>
<keyword evidence="10 16" id="KW-0401">Integrin</keyword>
<evidence type="ECO:0000256" key="12">
    <source>
        <dbReference type="ARBA" id="ARBA00023157"/>
    </source>
</evidence>
<dbReference type="FunFam" id="2.60.40.1510:FF:000001">
    <property type="entry name" value="Integrin alpha V"/>
    <property type="match status" value="1"/>
</dbReference>
<dbReference type="PROSITE" id="PS51470">
    <property type="entry name" value="FG_GAP"/>
    <property type="match status" value="4"/>
</dbReference>
<evidence type="ECO:0000256" key="1">
    <source>
        <dbReference type="ARBA" id="ARBA00004479"/>
    </source>
</evidence>
<evidence type="ECO:0000259" key="18">
    <source>
        <dbReference type="Pfam" id="PF20805"/>
    </source>
</evidence>
<reference evidence="20" key="3">
    <citation type="submission" date="2025-09" db="UniProtKB">
        <authorList>
            <consortium name="Ensembl"/>
        </authorList>
    </citation>
    <scope>IDENTIFICATION</scope>
</reference>
<dbReference type="STRING" id="29139.ENSVURP00010011143"/>
<organism evidence="20 21">
    <name type="scientific">Vombatus ursinus</name>
    <name type="common">Common wombat</name>
    <dbReference type="NCBI Taxonomy" id="29139"/>
    <lineage>
        <taxon>Eukaryota</taxon>
        <taxon>Metazoa</taxon>
        <taxon>Chordata</taxon>
        <taxon>Craniata</taxon>
        <taxon>Vertebrata</taxon>
        <taxon>Euteleostomi</taxon>
        <taxon>Mammalia</taxon>
        <taxon>Metatheria</taxon>
        <taxon>Diprotodontia</taxon>
        <taxon>Vombatidae</taxon>
        <taxon>Vombatus</taxon>
    </lineage>
</organism>
<dbReference type="GO" id="GO:0033627">
    <property type="term" value="P:cell adhesion mediated by integrin"/>
    <property type="evidence" value="ECO:0007669"/>
    <property type="project" value="TreeGrafter"/>
</dbReference>
<keyword evidence="8 16" id="KW-0130">Cell adhesion</keyword>
<dbReference type="GO" id="GO:0005178">
    <property type="term" value="F:integrin binding"/>
    <property type="evidence" value="ECO:0007669"/>
    <property type="project" value="TreeGrafter"/>
</dbReference>
<keyword evidence="13 16" id="KW-0675">Receptor</keyword>
<keyword evidence="21" id="KW-1185">Reference proteome</keyword>
<name>A0A4X2KH28_VOMUR</name>
<evidence type="ECO:0000259" key="17">
    <source>
        <dbReference type="Pfam" id="PF08441"/>
    </source>
</evidence>
<feature type="signal peptide" evidence="16">
    <location>
        <begin position="1"/>
        <end position="31"/>
    </location>
</feature>
<dbReference type="FunFam" id="1.20.5.930:FF:000001">
    <property type="entry name" value="Integrin subunit alpha V"/>
    <property type="match status" value="1"/>
</dbReference>
<dbReference type="InterPro" id="IPR028994">
    <property type="entry name" value="Integrin_alpha_N"/>
</dbReference>
<dbReference type="SUPFAM" id="SSF69318">
    <property type="entry name" value="Integrin alpha N-terminal domain"/>
    <property type="match status" value="1"/>
</dbReference>
<dbReference type="PROSITE" id="PS00242">
    <property type="entry name" value="INTEGRIN_ALPHA"/>
    <property type="match status" value="1"/>
</dbReference>
<dbReference type="InterPro" id="IPR032695">
    <property type="entry name" value="Integrin_dom_sf"/>
</dbReference>
<dbReference type="InterPro" id="IPR048286">
    <property type="entry name" value="Integrin_alpha_Ig-like_3"/>
</dbReference>
<dbReference type="Gene3D" id="1.20.5.930">
    <property type="entry name" value="Bicelle-embedded integrin alpha(iib) transmembrane segment"/>
    <property type="match status" value="1"/>
</dbReference>
<keyword evidence="5 16" id="KW-0732">Signal</keyword>
<evidence type="ECO:0000256" key="16">
    <source>
        <dbReference type="RuleBase" id="RU003762"/>
    </source>
</evidence>
<dbReference type="Pfam" id="PF00357">
    <property type="entry name" value="Integrin_alpha"/>
    <property type="match status" value="1"/>
</dbReference>
<keyword evidence="4" id="KW-0479">Metal-binding</keyword>
<dbReference type="GO" id="GO:0046872">
    <property type="term" value="F:metal ion binding"/>
    <property type="evidence" value="ECO:0007669"/>
    <property type="project" value="UniProtKB-KW"/>
</dbReference>
<keyword evidence="14" id="KW-0325">Glycoprotein</keyword>
<dbReference type="GO" id="GO:0007160">
    <property type="term" value="P:cell-matrix adhesion"/>
    <property type="evidence" value="ECO:0007669"/>
    <property type="project" value="Ensembl"/>
</dbReference>
<evidence type="ECO:0000256" key="15">
    <source>
        <dbReference type="PROSITE-ProRule" id="PRU00803"/>
    </source>
</evidence>
<evidence type="ECO:0000256" key="4">
    <source>
        <dbReference type="ARBA" id="ARBA00022723"/>
    </source>
</evidence>
<feature type="transmembrane region" description="Helical" evidence="16">
    <location>
        <begin position="1013"/>
        <end position="1034"/>
    </location>
</feature>
<dbReference type="GO" id="GO:0001525">
    <property type="term" value="P:angiogenesis"/>
    <property type="evidence" value="ECO:0007669"/>
    <property type="project" value="TreeGrafter"/>
</dbReference>
<sequence>MVRTQCLLPALWLLGWIQLLLVPGGAPPAWALNLDAAQPALYVGPNGSYFGFALDFYQDDYGGTGIVVGAPRALSPEGEETGGVFLCPWATQGTTCNPLTFDLKDQTSRVGATTFKTFKTKQGLGASVVSWKDNIVACAPWQHWNALELTEEAGKTPVGNCFVAHPKSGRRAEYAPCRENAMNQLYLWNYGNRRDLRYCEIGFSSTITQSGELVLGAPGGYYFIGLLAQAQLSDIVSSYTPSSLLWTVPSQHLTKDVFEPEYWDAYRGYSVAVGEFNENPKDTEYVLGTPNWSTTLGAVEIFYQNLSVLHVLQGEQVASYFGHTVAVTDINKDGRDDLLVGAPLFMEHRANRKMAEVGRVYIYLQQRTQHILGNPRHLTGTELYGRFGSAIAPVGDLDQDGYNDIAVGAPFGGPSGQGRVFIFQGQDEGLSPRPSQVLDSPFHQGSGFGFALKGATDIDANGYPDLLVGAFGASQVAVYRAQPVVLATVRLLVPEVLNPAVKTCELTNPKTTVAVSCFNIQICMSITGHNIPKKLRINAELQLDRLKPRQGRRVLLLGSLQSSTTLELELDSGHVPICSEAKAFLRDETEFRDKLSPIVLSLNVSLKNEGARGPLPLVLNGDTHVQQQTRIILDCGEDDLCVPQLQLTASMKGSPLFIGADNVLEMRMSASNEGEGAYEAELAVYLPQGAHFMQALSDVKNFEKLLCIQKKENESQLVLCELGNPMKKDTRMGILMLVSVGNLEEAGDSVSFLLQIKSKNSQNPNSEAFRLEVPVRAKAYVELFGNSFPASVVLSPPPEGTLGNEDPITVDRSTFKMEDISKVEHAFELHNQGPGTVIGFWLRIGFPSHSQTDDLLYVLDVQAQGGLRCSVQPPPNPLNLKVGQPTPAPSSAPAHPFQHEREKRNVFIAEHLEPSELREPIVLNCNTWPCTWVECELKQMERGQRAMVTISTILWMPGLLKRPLEQFVLKSEAWFNVSGLPYNVPVESLPHGNVTVETNLLRVHLEEREIPTWWVVVGVMGGLLLLALLILVMWKVGFFKRNRPPLEEDEEEE</sequence>
<dbReference type="PANTHER" id="PTHR23220">
    <property type="entry name" value="INTEGRIN ALPHA"/>
    <property type="match status" value="1"/>
</dbReference>
<keyword evidence="6" id="KW-0677">Repeat</keyword>
<dbReference type="GO" id="GO:0050840">
    <property type="term" value="F:extracellular matrix binding"/>
    <property type="evidence" value="ECO:0007669"/>
    <property type="project" value="Ensembl"/>
</dbReference>
<evidence type="ECO:0000313" key="20">
    <source>
        <dbReference type="Ensembl" id="ENSVURP00010011143.1"/>
    </source>
</evidence>
<dbReference type="RefSeq" id="XP_027729022.1">
    <property type="nucleotide sequence ID" value="XM_027873221.1"/>
</dbReference>
<dbReference type="GO" id="GO:0005925">
    <property type="term" value="C:focal adhesion"/>
    <property type="evidence" value="ECO:0007669"/>
    <property type="project" value="Ensembl"/>
</dbReference>
<dbReference type="SUPFAM" id="SSF69179">
    <property type="entry name" value="Integrin domains"/>
    <property type="match status" value="3"/>
</dbReference>
<dbReference type="CTD" id="3674"/>
<feature type="repeat" description="FG-GAP" evidence="15">
    <location>
        <begin position="307"/>
        <end position="372"/>
    </location>
</feature>
<comment type="subcellular location">
    <subcellularLocation>
        <location evidence="1 16">Membrane</location>
        <topology evidence="1 16">Single-pass type I membrane protein</topology>
    </subcellularLocation>
</comment>
<keyword evidence="3 16" id="KW-0812">Transmembrane</keyword>
<dbReference type="Gene3D" id="2.60.40.1530">
    <property type="entry name" value="ntegrin, alpha v. Chain A, domain 4"/>
    <property type="match status" value="1"/>
</dbReference>
<keyword evidence="11 16" id="KW-0472">Membrane</keyword>
<evidence type="ECO:0000256" key="10">
    <source>
        <dbReference type="ARBA" id="ARBA00023037"/>
    </source>
</evidence>
<evidence type="ECO:0000259" key="19">
    <source>
        <dbReference type="Pfam" id="PF20806"/>
    </source>
</evidence>
<evidence type="ECO:0000256" key="5">
    <source>
        <dbReference type="ARBA" id="ARBA00022729"/>
    </source>
</evidence>
<dbReference type="InterPro" id="IPR048285">
    <property type="entry name" value="Integrin_alpha_Ig-like_2"/>
</dbReference>
<accession>A0A4X2KH28</accession>
<dbReference type="Gene3D" id="2.130.10.130">
    <property type="entry name" value="Integrin alpha, N-terminal"/>
    <property type="match status" value="1"/>
</dbReference>
<dbReference type="GO" id="GO:0007229">
    <property type="term" value="P:integrin-mediated signaling pathway"/>
    <property type="evidence" value="ECO:0007669"/>
    <property type="project" value="UniProtKB-KW"/>
</dbReference>
<protein>
    <submittedName>
        <fullName evidence="20">Integrin subunit alpha 2b</fullName>
    </submittedName>
</protein>
<keyword evidence="9 16" id="KW-1133">Transmembrane helix</keyword>
<feature type="domain" description="Integrin alpha first immunoglubulin-like" evidence="17">
    <location>
        <begin position="481"/>
        <end position="633"/>
    </location>
</feature>
<feature type="chain" id="PRO_5021511879" evidence="16">
    <location>
        <begin position="32"/>
        <end position="1053"/>
    </location>
</feature>
<dbReference type="Pfam" id="PF01839">
    <property type="entry name" value="FG-GAP"/>
    <property type="match status" value="2"/>
</dbReference>
<feature type="domain" description="Integrin alpha third immunoglobulin-like" evidence="19">
    <location>
        <begin position="782"/>
        <end position="1001"/>
    </location>
</feature>
<evidence type="ECO:0000256" key="8">
    <source>
        <dbReference type="ARBA" id="ARBA00022889"/>
    </source>
</evidence>
<evidence type="ECO:0000256" key="11">
    <source>
        <dbReference type="ARBA" id="ARBA00023136"/>
    </source>
</evidence>
<keyword evidence="7" id="KW-0106">Calcium</keyword>
<dbReference type="GeneID" id="114051076"/>
<dbReference type="InterPro" id="IPR000413">
    <property type="entry name" value="Integrin_alpha"/>
</dbReference>
<feature type="repeat" description="FG-GAP" evidence="15">
    <location>
        <begin position="373"/>
        <end position="432"/>
    </location>
</feature>
<dbReference type="Pfam" id="PF20806">
    <property type="entry name" value="Integrin_A_Ig_3"/>
    <property type="match status" value="1"/>
</dbReference>
<evidence type="ECO:0000256" key="6">
    <source>
        <dbReference type="ARBA" id="ARBA00022737"/>
    </source>
</evidence>
<dbReference type="PANTHER" id="PTHR23220:SF73">
    <property type="entry name" value="INTEGRIN ALPHA-IIB"/>
    <property type="match status" value="1"/>
</dbReference>
<dbReference type="GO" id="GO:0070442">
    <property type="term" value="C:integrin alphaIIb-beta3 complex"/>
    <property type="evidence" value="ECO:0007669"/>
    <property type="project" value="Ensembl"/>
</dbReference>
<dbReference type="Proteomes" id="UP000314987">
    <property type="component" value="Unassembled WGS sequence"/>
</dbReference>
<dbReference type="GO" id="GO:0009897">
    <property type="term" value="C:external side of plasma membrane"/>
    <property type="evidence" value="ECO:0007669"/>
    <property type="project" value="Ensembl"/>
</dbReference>
<dbReference type="OMA" id="LQMDTAN"/>
<dbReference type="InterPro" id="IPR013519">
    <property type="entry name" value="Int_alpha_beta-p"/>
</dbReference>
<feature type="domain" description="Integrin alpha second immunoglobulin-like" evidence="18">
    <location>
        <begin position="635"/>
        <end position="775"/>
    </location>
</feature>
<dbReference type="GO" id="GO:0042802">
    <property type="term" value="F:identical protein binding"/>
    <property type="evidence" value="ECO:0007669"/>
    <property type="project" value="Ensembl"/>
</dbReference>
<dbReference type="Pfam" id="PF20805">
    <property type="entry name" value="Integrin_A_Ig_2"/>
    <property type="match status" value="1"/>
</dbReference>
<dbReference type="InterPro" id="IPR013649">
    <property type="entry name" value="Integrin_alpha_Ig-like_1"/>
</dbReference>
<dbReference type="OrthoDB" id="5317514at2759"/>
<evidence type="ECO:0000313" key="21">
    <source>
        <dbReference type="Proteomes" id="UP000314987"/>
    </source>
</evidence>
<dbReference type="Gene3D" id="2.60.40.1460">
    <property type="entry name" value="Integrin domains. Chain A, domain 2"/>
    <property type="match status" value="1"/>
</dbReference>
<evidence type="ECO:0000256" key="13">
    <source>
        <dbReference type="ARBA" id="ARBA00023170"/>
    </source>
</evidence>
<dbReference type="Gene3D" id="2.60.40.1510">
    <property type="entry name" value="ntegrin, alpha v. Chain A, domain 3"/>
    <property type="match status" value="1"/>
</dbReference>
<dbReference type="Ensembl" id="ENSVURT00010012657.1">
    <property type="protein sequence ID" value="ENSVURP00010011143.1"/>
    <property type="gene ID" value="ENSVURG00010008609.1"/>
</dbReference>
<evidence type="ECO:0000256" key="9">
    <source>
        <dbReference type="ARBA" id="ARBA00022989"/>
    </source>
</evidence>